<evidence type="ECO:0000313" key="2">
    <source>
        <dbReference type="EMBL" id="OGL55487.1"/>
    </source>
</evidence>
<reference evidence="2 3" key="1">
    <citation type="journal article" date="2016" name="Nat. Commun.">
        <title>Thousands of microbial genomes shed light on interconnected biogeochemical processes in an aquifer system.</title>
        <authorList>
            <person name="Anantharaman K."/>
            <person name="Brown C.T."/>
            <person name="Hug L.A."/>
            <person name="Sharon I."/>
            <person name="Castelle C.J."/>
            <person name="Probst A.J."/>
            <person name="Thomas B.C."/>
            <person name="Singh A."/>
            <person name="Wilkins M.J."/>
            <person name="Karaoz U."/>
            <person name="Brodie E.L."/>
            <person name="Williams K.H."/>
            <person name="Hubbard S.S."/>
            <person name="Banfield J.F."/>
        </authorList>
    </citation>
    <scope>NUCLEOTIDE SEQUENCE [LARGE SCALE GENOMIC DNA]</scope>
</reference>
<evidence type="ECO:0000313" key="3">
    <source>
        <dbReference type="Proteomes" id="UP000178082"/>
    </source>
</evidence>
<keyword evidence="1" id="KW-0472">Membrane</keyword>
<feature type="transmembrane region" description="Helical" evidence="1">
    <location>
        <begin position="35"/>
        <end position="57"/>
    </location>
</feature>
<keyword evidence="1" id="KW-1133">Transmembrane helix</keyword>
<evidence type="ECO:0000256" key="1">
    <source>
        <dbReference type="SAM" id="Phobius"/>
    </source>
</evidence>
<gene>
    <name evidence="2" type="ORF">A3G31_01085</name>
</gene>
<sequence length="246" mass="28918">MKRYRRQIVLGILLIAVSVFFYLVHYAIFRNSHHIFLYLIGDLAFLPIQVLFVTLIIDELLSERERRDMLKKTNMAIGTFFSQVGTELLRLFSGFNPESDEIRKNLLVTNEWSEKEFAEVSKRIKNHDYAVNSINGNLESLRSFLIGERDFLLRLLGNPNLLEHESFTDLLWAVFHLTDELAHRKDVKNLSDADYEHLSIDIKRAYTQLISEWLSYMKHLKKDYPYLFSLAIRTNPFDLNASAEVR</sequence>
<feature type="transmembrane region" description="Helical" evidence="1">
    <location>
        <begin position="7"/>
        <end position="29"/>
    </location>
</feature>
<accession>A0A1F7SQJ6</accession>
<protein>
    <submittedName>
        <fullName evidence="2">Uncharacterized protein</fullName>
    </submittedName>
</protein>
<dbReference type="AlphaFoldDB" id="A0A1F7SQJ6"/>
<dbReference type="STRING" id="1817883.A3G31_01085"/>
<proteinExistence type="predicted"/>
<dbReference type="EMBL" id="MGDI01000001">
    <property type="protein sequence ID" value="OGL55487.1"/>
    <property type="molecule type" value="Genomic_DNA"/>
</dbReference>
<comment type="caution">
    <text evidence="2">The sequence shown here is derived from an EMBL/GenBank/DDBJ whole genome shotgun (WGS) entry which is preliminary data.</text>
</comment>
<keyword evidence="1" id="KW-0812">Transmembrane</keyword>
<dbReference type="Proteomes" id="UP000178082">
    <property type="component" value="Unassembled WGS sequence"/>
</dbReference>
<name>A0A1F7SQJ6_9BACT</name>
<organism evidence="2 3">
    <name type="scientific">Candidatus Schekmanbacteria bacterium RIFCSPLOWO2_12_FULL_38_15</name>
    <dbReference type="NCBI Taxonomy" id="1817883"/>
    <lineage>
        <taxon>Bacteria</taxon>
        <taxon>Candidatus Schekmaniibacteriota</taxon>
    </lineage>
</organism>